<keyword evidence="13" id="KW-1185">Reference proteome</keyword>
<gene>
    <name evidence="12" type="ORF">G4Y79_21850</name>
</gene>
<dbReference type="GO" id="GO:0046872">
    <property type="term" value="F:metal ion binding"/>
    <property type="evidence" value="ECO:0007669"/>
    <property type="project" value="UniProtKB-KW"/>
</dbReference>
<dbReference type="Pfam" id="PF18030">
    <property type="entry name" value="Rimk_N"/>
    <property type="match status" value="1"/>
</dbReference>
<dbReference type="InterPro" id="IPR041107">
    <property type="entry name" value="Rimk_N"/>
</dbReference>
<dbReference type="Pfam" id="PF08443">
    <property type="entry name" value="RimK"/>
    <property type="match status" value="1"/>
</dbReference>
<keyword evidence="5 10" id="KW-0547">Nucleotide-binding</keyword>
<evidence type="ECO:0000256" key="10">
    <source>
        <dbReference type="PROSITE-ProRule" id="PRU00409"/>
    </source>
</evidence>
<protein>
    <submittedName>
        <fullName evidence="12">RimK family alpha-L-glutamate ligase</fullName>
    </submittedName>
</protein>
<dbReference type="Gene3D" id="3.30.470.20">
    <property type="entry name" value="ATP-grasp fold, B domain"/>
    <property type="match status" value="1"/>
</dbReference>
<keyword evidence="4" id="KW-0479">Metal-binding</keyword>
<evidence type="ECO:0000256" key="9">
    <source>
        <dbReference type="ARBA" id="ARBA00023211"/>
    </source>
</evidence>
<reference evidence="12 13" key="1">
    <citation type="submission" date="2020-02" db="EMBL/GenBank/DDBJ databases">
        <authorList>
            <person name="Zheng R.K."/>
            <person name="Sun C.M."/>
        </authorList>
    </citation>
    <scope>NUCLEOTIDE SEQUENCE [LARGE SCALE GENOMIC DNA]</scope>
    <source>
        <strain evidence="13">rifampicinis</strain>
    </source>
</reference>
<name>A0A7S8E8G6_9CHLR</name>
<dbReference type="KEGG" id="pmet:G4Y79_21850"/>
<dbReference type="InterPro" id="IPR004666">
    <property type="entry name" value="Rp_bS6_RimK/Lys_biosynth_LsyX"/>
</dbReference>
<dbReference type="GO" id="GO:0005524">
    <property type="term" value="F:ATP binding"/>
    <property type="evidence" value="ECO:0007669"/>
    <property type="project" value="UniProtKB-UniRule"/>
</dbReference>
<dbReference type="NCBIfam" id="TIGR00768">
    <property type="entry name" value="rimK_fam"/>
    <property type="match status" value="1"/>
</dbReference>
<dbReference type="Gene3D" id="3.30.1490.20">
    <property type="entry name" value="ATP-grasp fold, A domain"/>
    <property type="match status" value="1"/>
</dbReference>
<dbReference type="RefSeq" id="WP_195170366.1">
    <property type="nucleotide sequence ID" value="NZ_CP062983.1"/>
</dbReference>
<dbReference type="PANTHER" id="PTHR21621">
    <property type="entry name" value="RIBOSOMAL PROTEIN S6 MODIFICATION PROTEIN"/>
    <property type="match status" value="1"/>
</dbReference>
<dbReference type="GO" id="GO:0005737">
    <property type="term" value="C:cytoplasm"/>
    <property type="evidence" value="ECO:0007669"/>
    <property type="project" value="TreeGrafter"/>
</dbReference>
<dbReference type="SUPFAM" id="SSF56059">
    <property type="entry name" value="Glutathione synthetase ATP-binding domain-like"/>
    <property type="match status" value="1"/>
</dbReference>
<evidence type="ECO:0000256" key="3">
    <source>
        <dbReference type="ARBA" id="ARBA00022598"/>
    </source>
</evidence>
<dbReference type="GO" id="GO:0006412">
    <property type="term" value="P:translation"/>
    <property type="evidence" value="ECO:0007669"/>
    <property type="project" value="UniProtKB-KW"/>
</dbReference>
<keyword evidence="8" id="KW-0648">Protein biosynthesis</keyword>
<keyword evidence="9" id="KW-0464">Manganese</keyword>
<keyword evidence="6 10" id="KW-0067">ATP-binding</keyword>
<evidence type="ECO:0000256" key="1">
    <source>
        <dbReference type="ARBA" id="ARBA00001936"/>
    </source>
</evidence>
<accession>A0A7S8E8G6</accession>
<evidence type="ECO:0000259" key="11">
    <source>
        <dbReference type="PROSITE" id="PS50975"/>
    </source>
</evidence>
<evidence type="ECO:0000256" key="8">
    <source>
        <dbReference type="ARBA" id="ARBA00022917"/>
    </source>
</evidence>
<dbReference type="PANTHER" id="PTHR21621:SF2">
    <property type="entry name" value="COENZYME GAMMA-F420-2:ALPHA-L-GLUTAMATE LIGASE"/>
    <property type="match status" value="1"/>
</dbReference>
<dbReference type="PROSITE" id="PS50975">
    <property type="entry name" value="ATP_GRASP"/>
    <property type="match status" value="1"/>
</dbReference>
<evidence type="ECO:0000256" key="2">
    <source>
        <dbReference type="ARBA" id="ARBA00001946"/>
    </source>
</evidence>
<dbReference type="GO" id="GO:0043774">
    <property type="term" value="F:coenzyme F420-2 alpha-glutamyl ligase activity"/>
    <property type="evidence" value="ECO:0007669"/>
    <property type="project" value="TreeGrafter"/>
</dbReference>
<feature type="domain" description="ATP-grasp" evidence="11">
    <location>
        <begin position="111"/>
        <end position="296"/>
    </location>
</feature>
<proteinExistence type="predicted"/>
<comment type="cofactor">
    <cofactor evidence="1">
        <name>Mn(2+)</name>
        <dbReference type="ChEBI" id="CHEBI:29035"/>
    </cofactor>
</comment>
<dbReference type="InterPro" id="IPR013651">
    <property type="entry name" value="ATP-grasp_RimK-type"/>
</dbReference>
<keyword evidence="7" id="KW-0460">Magnesium</keyword>
<dbReference type="Gene3D" id="3.40.50.20">
    <property type="match status" value="1"/>
</dbReference>
<dbReference type="Proteomes" id="UP000594468">
    <property type="component" value="Chromosome"/>
</dbReference>
<keyword evidence="3 12" id="KW-0436">Ligase</keyword>
<evidence type="ECO:0000313" key="13">
    <source>
        <dbReference type="Proteomes" id="UP000594468"/>
    </source>
</evidence>
<evidence type="ECO:0000313" key="12">
    <source>
        <dbReference type="EMBL" id="QPC82297.1"/>
    </source>
</evidence>
<evidence type="ECO:0000256" key="4">
    <source>
        <dbReference type="ARBA" id="ARBA00022723"/>
    </source>
</evidence>
<evidence type="ECO:0000256" key="6">
    <source>
        <dbReference type="ARBA" id="ARBA00022840"/>
    </source>
</evidence>
<comment type="cofactor">
    <cofactor evidence="2">
        <name>Mg(2+)</name>
        <dbReference type="ChEBI" id="CHEBI:18420"/>
    </cofactor>
</comment>
<evidence type="ECO:0000256" key="7">
    <source>
        <dbReference type="ARBA" id="ARBA00022842"/>
    </source>
</evidence>
<dbReference type="AlphaFoldDB" id="A0A7S8E8G6"/>
<dbReference type="EMBL" id="CP062983">
    <property type="protein sequence ID" value="QPC82297.1"/>
    <property type="molecule type" value="Genomic_DNA"/>
</dbReference>
<sequence>MRGWILFKHSQAEMPSHIYEIPRLIEVAAAQGIEIEVVKPEQFELIVTRDDRKSILLDGKVTPLPDFLLPRMGAGTTYFALAIIRHLERLGVAVLNKSASVEIVRDKLYTQQVLAASNLPVPKTMFGKFPVDVDLVEKTLGFPVVVKTLIGSQGSGVYLSEDRKNFADMIEFLESSKPGANMILQEFIASSRGRDLRVFVIGGRAVACMQRSAMDGGFKANVAQGGSTVQFPMTPEIEMLALEATRILDLDIAGVDLLFDEGHFKICEVNSAPHFKGLESCHPDLNIAEEIYRYVRARLGRFDEVNSPIREENIVEPPVPDSPLN</sequence>
<evidence type="ECO:0000256" key="5">
    <source>
        <dbReference type="ARBA" id="ARBA00022741"/>
    </source>
</evidence>
<dbReference type="InterPro" id="IPR013815">
    <property type="entry name" value="ATP_grasp_subdomain_1"/>
</dbReference>
<dbReference type="InterPro" id="IPR011761">
    <property type="entry name" value="ATP-grasp"/>
</dbReference>
<dbReference type="FunFam" id="3.40.50.20:FF:000042">
    <property type="entry name" value="RimK-related lysine biosynthesis protein"/>
    <property type="match status" value="1"/>
</dbReference>
<organism evidence="12 13">
    <name type="scientific">Phototrophicus methaneseepsis</name>
    <dbReference type="NCBI Taxonomy" id="2710758"/>
    <lineage>
        <taxon>Bacteria</taxon>
        <taxon>Bacillati</taxon>
        <taxon>Chloroflexota</taxon>
        <taxon>Candidatus Thermofontia</taxon>
        <taxon>Phototrophicales</taxon>
        <taxon>Phototrophicaceae</taxon>
        <taxon>Phototrophicus</taxon>
    </lineage>
</organism>
<dbReference type="FunFam" id="3.30.470.20:FF:000058">
    <property type="entry name" value="Alpha-aminoadipate--LysW ligase LysX protein"/>
    <property type="match status" value="1"/>
</dbReference>